<dbReference type="EMBL" id="LNYW01000030">
    <property type="protein sequence ID" value="KTD62766.1"/>
    <property type="molecule type" value="Genomic_DNA"/>
</dbReference>
<dbReference type="OrthoDB" id="9805416at2"/>
<keyword evidence="3" id="KW-0520">NAD</keyword>
<keyword evidence="2" id="KW-0560">Oxidoreductase</keyword>
<gene>
    <name evidence="5" type="ORF">Lsha_0940</name>
</gene>
<dbReference type="Pfam" id="PF02826">
    <property type="entry name" value="2-Hacid_dh_C"/>
    <property type="match status" value="1"/>
</dbReference>
<dbReference type="RefSeq" id="WP_018578222.1">
    <property type="nucleotide sequence ID" value="NZ_KB892426.1"/>
</dbReference>
<dbReference type="PATRIC" id="fig|1122169.6.peg.1085"/>
<dbReference type="SUPFAM" id="SSF51735">
    <property type="entry name" value="NAD(P)-binding Rossmann-fold domains"/>
    <property type="match status" value="1"/>
</dbReference>
<dbReference type="SUPFAM" id="SSF52283">
    <property type="entry name" value="Formate/glycerate dehydrogenase catalytic domain-like"/>
    <property type="match status" value="1"/>
</dbReference>
<dbReference type="Proteomes" id="UP000054600">
    <property type="component" value="Unassembled WGS sequence"/>
</dbReference>
<evidence type="ECO:0000256" key="1">
    <source>
        <dbReference type="ARBA" id="ARBA00022857"/>
    </source>
</evidence>
<dbReference type="AlphaFoldDB" id="A0A0W0Z1H9"/>
<dbReference type="GO" id="GO:0030267">
    <property type="term" value="F:glyoxylate reductase (NADPH) activity"/>
    <property type="evidence" value="ECO:0007669"/>
    <property type="project" value="TreeGrafter"/>
</dbReference>
<evidence type="ECO:0000313" key="6">
    <source>
        <dbReference type="Proteomes" id="UP000054600"/>
    </source>
</evidence>
<evidence type="ECO:0000256" key="3">
    <source>
        <dbReference type="ARBA" id="ARBA00023027"/>
    </source>
</evidence>
<dbReference type="PANTHER" id="PTHR10996">
    <property type="entry name" value="2-HYDROXYACID DEHYDROGENASE-RELATED"/>
    <property type="match status" value="1"/>
</dbReference>
<dbReference type="GO" id="GO:0016618">
    <property type="term" value="F:hydroxypyruvate reductase [NAD(P)H] activity"/>
    <property type="evidence" value="ECO:0007669"/>
    <property type="project" value="TreeGrafter"/>
</dbReference>
<feature type="domain" description="D-isomer specific 2-hydroxyacid dehydrogenase NAD-binding" evidence="4">
    <location>
        <begin position="103"/>
        <end position="275"/>
    </location>
</feature>
<dbReference type="Gene3D" id="3.40.50.720">
    <property type="entry name" value="NAD(P)-binding Rossmann-like Domain"/>
    <property type="match status" value="2"/>
</dbReference>
<protein>
    <submittedName>
        <fullName evidence="5">D-isomer specific 2-hydroxyacid dehydrogenase</fullName>
    </submittedName>
</protein>
<dbReference type="eggNOG" id="COG1052">
    <property type="taxonomic scope" value="Bacteria"/>
</dbReference>
<keyword evidence="6" id="KW-1185">Reference proteome</keyword>
<keyword evidence="1" id="KW-0521">NADP</keyword>
<evidence type="ECO:0000259" key="4">
    <source>
        <dbReference type="Pfam" id="PF02826"/>
    </source>
</evidence>
<dbReference type="FunFam" id="3.40.50.720:FF:000213">
    <property type="entry name" value="Putative 2-hydroxyacid dehydrogenase"/>
    <property type="match status" value="1"/>
</dbReference>
<comment type="caution">
    <text evidence="5">The sequence shown here is derived from an EMBL/GenBank/DDBJ whole genome shotgun (WGS) entry which is preliminary data.</text>
</comment>
<dbReference type="PANTHER" id="PTHR10996:SF178">
    <property type="entry name" value="2-HYDROXYACID DEHYDROGENASE YGL185C-RELATED"/>
    <property type="match status" value="1"/>
</dbReference>
<evidence type="ECO:0000256" key="2">
    <source>
        <dbReference type="ARBA" id="ARBA00023002"/>
    </source>
</evidence>
<sequence>MNHSVFLTNQFTKPITPLLLPQWHIVPGWEMNQLTEKHLCIAMASTVWDKLDADCLAQFPNLKTICHLGIGTDNIDKAYLAEHDIKLLSQPNAGIHDTAELALTLMLSLARKILPNHNYTRNNEWIERKPRFTGNHLFGKRLGLVGLGKIGATIASFAEAFKMNISYTTRTPKETPYAYYSNVKELAKNSDFLIICCASTSETYHLINEEVLENLGKKGYLINVARGSIVDQDALIHALSHEKIAGAGLDVFSNEPEVPLALRSLDNVVLSPHMGSSTHENLEAMFQLQAYQLNTYLKELSMMENTSIS</sequence>
<dbReference type="GO" id="GO:0051287">
    <property type="term" value="F:NAD binding"/>
    <property type="evidence" value="ECO:0007669"/>
    <property type="project" value="InterPro"/>
</dbReference>
<proteinExistence type="predicted"/>
<reference evidence="5 6" key="1">
    <citation type="submission" date="2015-11" db="EMBL/GenBank/DDBJ databases">
        <title>Genomic analysis of 38 Legionella species identifies large and diverse effector repertoires.</title>
        <authorList>
            <person name="Burstein D."/>
            <person name="Amaro F."/>
            <person name="Zusman T."/>
            <person name="Lifshitz Z."/>
            <person name="Cohen O."/>
            <person name="Gilbert J.A."/>
            <person name="Pupko T."/>
            <person name="Shuman H.A."/>
            <person name="Segal G."/>
        </authorList>
    </citation>
    <scope>NUCLEOTIDE SEQUENCE [LARGE SCALE GENOMIC DNA]</scope>
    <source>
        <strain evidence="5 6">ATCC 49655</strain>
    </source>
</reference>
<accession>A0A0W0Z1H9</accession>
<dbReference type="InterPro" id="IPR006140">
    <property type="entry name" value="D-isomer_DH_NAD-bd"/>
</dbReference>
<dbReference type="STRING" id="1122169.Lsha_0940"/>
<dbReference type="GO" id="GO:0005829">
    <property type="term" value="C:cytosol"/>
    <property type="evidence" value="ECO:0007669"/>
    <property type="project" value="TreeGrafter"/>
</dbReference>
<evidence type="ECO:0000313" key="5">
    <source>
        <dbReference type="EMBL" id="KTD62766.1"/>
    </source>
</evidence>
<dbReference type="InterPro" id="IPR050223">
    <property type="entry name" value="D-isomer_2-hydroxyacid_DH"/>
</dbReference>
<dbReference type="InterPro" id="IPR036291">
    <property type="entry name" value="NAD(P)-bd_dom_sf"/>
</dbReference>
<organism evidence="5 6">
    <name type="scientific">Legionella shakespearei DSM 23087</name>
    <dbReference type="NCBI Taxonomy" id="1122169"/>
    <lineage>
        <taxon>Bacteria</taxon>
        <taxon>Pseudomonadati</taxon>
        <taxon>Pseudomonadota</taxon>
        <taxon>Gammaproteobacteria</taxon>
        <taxon>Legionellales</taxon>
        <taxon>Legionellaceae</taxon>
        <taxon>Legionella</taxon>
    </lineage>
</organism>
<name>A0A0W0Z1H9_9GAMM</name>